<dbReference type="Gene3D" id="2.40.330.10">
    <property type="entry name" value="DNA-binding pseudobarrel domain"/>
    <property type="match status" value="2"/>
</dbReference>
<dbReference type="SMART" id="SM01019">
    <property type="entry name" value="B3"/>
    <property type="match status" value="2"/>
</dbReference>
<feature type="domain" description="TF-B3" evidence="6">
    <location>
        <begin position="14"/>
        <end position="107"/>
    </location>
</feature>
<evidence type="ECO:0000259" key="6">
    <source>
        <dbReference type="PROSITE" id="PS50863"/>
    </source>
</evidence>
<dbReference type="InterPro" id="IPR015300">
    <property type="entry name" value="DNA-bd_pseudobarrel_sf"/>
</dbReference>
<feature type="domain" description="TF-B3" evidence="6">
    <location>
        <begin position="216"/>
        <end position="312"/>
    </location>
</feature>
<keyword evidence="3" id="KW-0238">DNA-binding</keyword>
<dbReference type="PANTHER" id="PTHR31391">
    <property type="entry name" value="B3 DOMAIN-CONTAINING PROTEIN OS11G0197600-RELATED"/>
    <property type="match status" value="1"/>
</dbReference>
<dbReference type="InterPro" id="IPR003340">
    <property type="entry name" value="B3_DNA-bd"/>
</dbReference>
<dbReference type="Proteomes" id="UP000515123">
    <property type="component" value="Linkage group 12"/>
</dbReference>
<dbReference type="SUPFAM" id="SSF101936">
    <property type="entry name" value="DNA-binding pseudobarrel domain"/>
    <property type="match status" value="2"/>
</dbReference>
<dbReference type="PROSITE" id="PS50863">
    <property type="entry name" value="B3"/>
    <property type="match status" value="2"/>
</dbReference>
<evidence type="ECO:0000256" key="2">
    <source>
        <dbReference type="ARBA" id="ARBA00023015"/>
    </source>
</evidence>
<evidence type="ECO:0000313" key="8">
    <source>
        <dbReference type="RefSeq" id="XP_020099945.1"/>
    </source>
</evidence>
<evidence type="ECO:0000313" key="7">
    <source>
        <dbReference type="Proteomes" id="UP000515123"/>
    </source>
</evidence>
<protein>
    <submittedName>
        <fullName evidence="8">B3 domain-containing protein Os01g0723500-like</fullName>
    </submittedName>
</protein>
<dbReference type="RefSeq" id="XP_020099945.1">
    <property type="nucleotide sequence ID" value="XM_020244356.1"/>
</dbReference>
<evidence type="ECO:0000256" key="5">
    <source>
        <dbReference type="ARBA" id="ARBA00023242"/>
    </source>
</evidence>
<sequence>MVGGSRSRSRRRRRPRFFKILLGDFDQRLRIPPKFMKHISEETSETVILEGPDGINWSVGLEKTIDGTFLSIGWSSFIKGHDLKEHDFLVFEYDGDMHFSVLLFDTTACEKEEQIKAKADVSEMSEVKRKRGRPAKRSLNFDLPPKEEIKGELDKLPTTGDCVPSPTASQSAKIESEDVEIKISPSMSVAECKDLEQRFGEAEKAANSFSSEYPSFVAKMTVTNICRSYTLRIPASFWREHLPTRKMEMVLRDPSGKAWIVKFLPGSKGSLKNLISAGWTAFVRGNELKVGDFCVFELVGPVEFHVHIFRAEENTTSENLK</sequence>
<keyword evidence="7" id="KW-1185">Reference proteome</keyword>
<dbReference type="Gramene" id="Aco000403.1.mrna1">
    <property type="protein sequence ID" value="Aco000403.1.mrna1"/>
    <property type="gene ID" value="Aco000403.1.path1"/>
</dbReference>
<dbReference type="GO" id="GO:0005634">
    <property type="term" value="C:nucleus"/>
    <property type="evidence" value="ECO:0007669"/>
    <property type="project" value="UniProtKB-SubCell"/>
</dbReference>
<organism evidence="7 8">
    <name type="scientific">Ananas comosus</name>
    <name type="common">Pineapple</name>
    <name type="synonym">Ananas ananas</name>
    <dbReference type="NCBI Taxonomy" id="4615"/>
    <lineage>
        <taxon>Eukaryota</taxon>
        <taxon>Viridiplantae</taxon>
        <taxon>Streptophyta</taxon>
        <taxon>Embryophyta</taxon>
        <taxon>Tracheophyta</taxon>
        <taxon>Spermatophyta</taxon>
        <taxon>Magnoliopsida</taxon>
        <taxon>Liliopsida</taxon>
        <taxon>Poales</taxon>
        <taxon>Bromeliaceae</taxon>
        <taxon>Bromelioideae</taxon>
        <taxon>Ananas</taxon>
    </lineage>
</organism>
<dbReference type="PANTHER" id="PTHR31391:SF106">
    <property type="entry name" value="B3 DOMAIN-CONTAINING PROTEIN OS01G0723500"/>
    <property type="match status" value="1"/>
</dbReference>
<keyword evidence="2" id="KW-0805">Transcription regulation</keyword>
<dbReference type="GeneID" id="109718238"/>
<evidence type="ECO:0000256" key="4">
    <source>
        <dbReference type="ARBA" id="ARBA00023163"/>
    </source>
</evidence>
<dbReference type="OrthoDB" id="1666376at2759"/>
<keyword evidence="5" id="KW-0539">Nucleus</keyword>
<reference evidence="7" key="1">
    <citation type="journal article" date="2015" name="Nat. Genet.">
        <title>The pineapple genome and the evolution of CAM photosynthesis.</title>
        <authorList>
            <person name="Ming R."/>
            <person name="VanBuren R."/>
            <person name="Wai C.M."/>
            <person name="Tang H."/>
            <person name="Schatz M.C."/>
            <person name="Bowers J.E."/>
            <person name="Lyons E."/>
            <person name="Wang M.L."/>
            <person name="Chen J."/>
            <person name="Biggers E."/>
            <person name="Zhang J."/>
            <person name="Huang L."/>
            <person name="Zhang L."/>
            <person name="Miao W."/>
            <person name="Zhang J."/>
            <person name="Ye Z."/>
            <person name="Miao C."/>
            <person name="Lin Z."/>
            <person name="Wang H."/>
            <person name="Zhou H."/>
            <person name="Yim W.C."/>
            <person name="Priest H.D."/>
            <person name="Zheng C."/>
            <person name="Woodhouse M."/>
            <person name="Edger P.P."/>
            <person name="Guyot R."/>
            <person name="Guo H.B."/>
            <person name="Guo H."/>
            <person name="Zheng G."/>
            <person name="Singh R."/>
            <person name="Sharma A."/>
            <person name="Min X."/>
            <person name="Zheng Y."/>
            <person name="Lee H."/>
            <person name="Gurtowski J."/>
            <person name="Sedlazeck F.J."/>
            <person name="Harkess A."/>
            <person name="McKain M.R."/>
            <person name="Liao Z."/>
            <person name="Fang J."/>
            <person name="Liu J."/>
            <person name="Zhang X."/>
            <person name="Zhang Q."/>
            <person name="Hu W."/>
            <person name="Qin Y."/>
            <person name="Wang K."/>
            <person name="Chen L.Y."/>
            <person name="Shirley N."/>
            <person name="Lin Y.R."/>
            <person name="Liu L.Y."/>
            <person name="Hernandez A.G."/>
            <person name="Wright C.L."/>
            <person name="Bulone V."/>
            <person name="Tuskan G.A."/>
            <person name="Heath K."/>
            <person name="Zee F."/>
            <person name="Moore P.H."/>
            <person name="Sunkar R."/>
            <person name="Leebens-Mack J.H."/>
            <person name="Mockler T."/>
            <person name="Bennetzen J.L."/>
            <person name="Freeling M."/>
            <person name="Sankoff D."/>
            <person name="Paterson A.H."/>
            <person name="Zhu X."/>
            <person name="Yang X."/>
            <person name="Smith J.A."/>
            <person name="Cushman J.C."/>
            <person name="Paull R.E."/>
            <person name="Yu Q."/>
        </authorList>
    </citation>
    <scope>NUCLEOTIDE SEQUENCE [LARGE SCALE GENOMIC DNA]</scope>
    <source>
        <strain evidence="7">cv. F153</strain>
    </source>
</reference>
<dbReference type="AlphaFoldDB" id="A0A6P5G3V7"/>
<name>A0A6P5G3V7_ANACO</name>
<keyword evidence="4" id="KW-0804">Transcription</keyword>
<proteinExistence type="predicted"/>
<accession>A0A6P5G3V7</accession>
<gene>
    <name evidence="8" type="primary">LOC109718238</name>
</gene>
<evidence type="ECO:0000256" key="3">
    <source>
        <dbReference type="ARBA" id="ARBA00023125"/>
    </source>
</evidence>
<dbReference type="InterPro" id="IPR044837">
    <property type="entry name" value="REM16-like"/>
</dbReference>
<evidence type="ECO:0000256" key="1">
    <source>
        <dbReference type="ARBA" id="ARBA00004123"/>
    </source>
</evidence>
<dbReference type="CDD" id="cd10017">
    <property type="entry name" value="B3_DNA"/>
    <property type="match status" value="2"/>
</dbReference>
<reference evidence="8" key="2">
    <citation type="submission" date="2025-08" db="UniProtKB">
        <authorList>
            <consortium name="RefSeq"/>
        </authorList>
    </citation>
    <scope>IDENTIFICATION</scope>
    <source>
        <tissue evidence="8">Leaf</tissue>
    </source>
</reference>
<dbReference type="GO" id="GO:0003677">
    <property type="term" value="F:DNA binding"/>
    <property type="evidence" value="ECO:0007669"/>
    <property type="project" value="UniProtKB-KW"/>
</dbReference>
<comment type="subcellular location">
    <subcellularLocation>
        <location evidence="1">Nucleus</location>
    </subcellularLocation>
</comment>
<dbReference type="Pfam" id="PF02362">
    <property type="entry name" value="B3"/>
    <property type="match status" value="2"/>
</dbReference>